<proteinExistence type="inferred from homology"/>
<dbReference type="PANTHER" id="PTHR21198:SF7">
    <property type="entry name" value="ASPARTATE-GLUTAMATE RACEMASE FAMILY"/>
    <property type="match status" value="1"/>
</dbReference>
<dbReference type="RefSeq" id="WP_201917385.1">
    <property type="nucleotide sequence ID" value="NZ_BAABAX010000023.1"/>
</dbReference>
<reference evidence="3" key="1">
    <citation type="submission" date="2021-01" db="EMBL/GenBank/DDBJ databases">
        <authorList>
            <person name="Zhong Y.L."/>
        </authorList>
    </citation>
    <scope>NUCLEOTIDE SEQUENCE</scope>
    <source>
        <strain evidence="3">KCTC 23302</strain>
    </source>
</reference>
<dbReference type="EC" id="5.1.1.-" evidence="3"/>
<dbReference type="InterPro" id="IPR033134">
    <property type="entry name" value="Asp/Glu_racemase_AS_2"/>
</dbReference>
<evidence type="ECO:0000256" key="2">
    <source>
        <dbReference type="ARBA" id="ARBA00023235"/>
    </source>
</evidence>
<sequence>MKQQTQTIGLIGGMGWESSKLYYERINTRVNEVLGGSHSAKILMVSVDFAEIEQLTISNNWNAIGDIIAKSAKQLEKAGAGIVLLCTNLIHIASEAIVQNTKIKFLHIANATGEAIQRRNLKKILLLGTKYTMEKDFYTKILTENYGLEIITPNEHHRNTIHTIIYTELLKGVFTEASKQIIKKIIENEQVNGVEGVILGCTELPILIKESDLSIPTFDTGAIHADKAVDEVIN</sequence>
<dbReference type="EMBL" id="JAERQJ010000002">
    <property type="protein sequence ID" value="MBL0682892.1"/>
    <property type="molecule type" value="Genomic_DNA"/>
</dbReference>
<keyword evidence="4" id="KW-1185">Reference proteome</keyword>
<gene>
    <name evidence="3" type="ORF">JJQ60_05135</name>
</gene>
<comment type="similarity">
    <text evidence="1">Belongs to the aspartate/glutamate racemases family.</text>
</comment>
<organism evidence="3 4">
    <name type="scientific">Aquimarina mytili</name>
    <dbReference type="NCBI Taxonomy" id="874423"/>
    <lineage>
        <taxon>Bacteria</taxon>
        <taxon>Pseudomonadati</taxon>
        <taxon>Bacteroidota</taxon>
        <taxon>Flavobacteriia</taxon>
        <taxon>Flavobacteriales</taxon>
        <taxon>Flavobacteriaceae</taxon>
        <taxon>Aquimarina</taxon>
    </lineage>
</organism>
<dbReference type="InterPro" id="IPR001920">
    <property type="entry name" value="Asp/Glu_race"/>
</dbReference>
<dbReference type="InterPro" id="IPR004380">
    <property type="entry name" value="Asp_race"/>
</dbReference>
<dbReference type="PROSITE" id="PS00924">
    <property type="entry name" value="ASP_GLU_RACEMASE_2"/>
    <property type="match status" value="1"/>
</dbReference>
<name>A0A936ZP86_9FLAO</name>
<dbReference type="Gene3D" id="3.40.50.1860">
    <property type="match status" value="2"/>
</dbReference>
<keyword evidence="2 3" id="KW-0413">Isomerase</keyword>
<accession>A0A936ZP86</accession>
<dbReference type="GO" id="GO:0047661">
    <property type="term" value="F:amino-acid racemase activity"/>
    <property type="evidence" value="ECO:0007669"/>
    <property type="project" value="InterPro"/>
</dbReference>
<dbReference type="AlphaFoldDB" id="A0A936ZP86"/>
<dbReference type="Pfam" id="PF01177">
    <property type="entry name" value="Asp_Glu_race"/>
    <property type="match status" value="1"/>
</dbReference>
<protein>
    <submittedName>
        <fullName evidence="3">Amino acid racemase</fullName>
        <ecNumber evidence="3">5.1.1.-</ecNumber>
    </submittedName>
</protein>
<dbReference type="NCBIfam" id="TIGR00035">
    <property type="entry name" value="asp_race"/>
    <property type="match status" value="1"/>
</dbReference>
<comment type="caution">
    <text evidence="3">The sequence shown here is derived from an EMBL/GenBank/DDBJ whole genome shotgun (WGS) entry which is preliminary data.</text>
</comment>
<dbReference type="SUPFAM" id="SSF53681">
    <property type="entry name" value="Aspartate/glutamate racemase"/>
    <property type="match status" value="2"/>
</dbReference>
<dbReference type="Proteomes" id="UP000651057">
    <property type="component" value="Unassembled WGS sequence"/>
</dbReference>
<dbReference type="PANTHER" id="PTHR21198">
    <property type="entry name" value="GLUTAMATE RACEMASE"/>
    <property type="match status" value="1"/>
</dbReference>
<evidence type="ECO:0000313" key="4">
    <source>
        <dbReference type="Proteomes" id="UP000651057"/>
    </source>
</evidence>
<evidence type="ECO:0000256" key="1">
    <source>
        <dbReference type="ARBA" id="ARBA00007847"/>
    </source>
</evidence>
<evidence type="ECO:0000313" key="3">
    <source>
        <dbReference type="EMBL" id="MBL0682892.1"/>
    </source>
</evidence>
<dbReference type="InterPro" id="IPR015942">
    <property type="entry name" value="Asp/Glu/hydantoin_racemase"/>
</dbReference>